<keyword evidence="1" id="KW-0479">Metal-binding</keyword>
<gene>
    <name evidence="6" type="ORF">B0H16DRAFT_1455444</name>
</gene>
<evidence type="ECO:0000256" key="2">
    <source>
        <dbReference type="ARBA" id="ARBA00022771"/>
    </source>
</evidence>
<evidence type="ECO:0000313" key="6">
    <source>
        <dbReference type="EMBL" id="KAJ7763008.1"/>
    </source>
</evidence>
<keyword evidence="3" id="KW-0862">Zinc</keyword>
<dbReference type="Pfam" id="PF01753">
    <property type="entry name" value="zf-MYND"/>
    <property type="match status" value="1"/>
</dbReference>
<dbReference type="GO" id="GO:0008270">
    <property type="term" value="F:zinc ion binding"/>
    <property type="evidence" value="ECO:0007669"/>
    <property type="project" value="UniProtKB-KW"/>
</dbReference>
<dbReference type="SUPFAM" id="SSF144232">
    <property type="entry name" value="HIT/MYND zinc finger-like"/>
    <property type="match status" value="1"/>
</dbReference>
<protein>
    <recommendedName>
        <fullName evidence="5">MYND-type domain-containing protein</fullName>
    </recommendedName>
</protein>
<evidence type="ECO:0000256" key="1">
    <source>
        <dbReference type="ARBA" id="ARBA00022723"/>
    </source>
</evidence>
<evidence type="ECO:0000313" key="7">
    <source>
        <dbReference type="Proteomes" id="UP001215598"/>
    </source>
</evidence>
<accession>A0AAD7NI18</accession>
<proteinExistence type="predicted"/>
<evidence type="ECO:0000259" key="5">
    <source>
        <dbReference type="PROSITE" id="PS50865"/>
    </source>
</evidence>
<dbReference type="AlphaFoldDB" id="A0AAD7NI18"/>
<dbReference type="PROSITE" id="PS50865">
    <property type="entry name" value="ZF_MYND_2"/>
    <property type="match status" value="1"/>
</dbReference>
<name>A0AAD7NI18_9AGAR</name>
<keyword evidence="2 4" id="KW-0863">Zinc-finger</keyword>
<dbReference type="InterPro" id="IPR002893">
    <property type="entry name" value="Znf_MYND"/>
</dbReference>
<dbReference type="Proteomes" id="UP001215598">
    <property type="component" value="Unassembled WGS sequence"/>
</dbReference>
<dbReference type="Gene3D" id="6.10.140.2220">
    <property type="match status" value="1"/>
</dbReference>
<feature type="domain" description="MYND-type" evidence="5">
    <location>
        <begin position="415"/>
        <end position="452"/>
    </location>
</feature>
<organism evidence="6 7">
    <name type="scientific">Mycena metata</name>
    <dbReference type="NCBI Taxonomy" id="1033252"/>
    <lineage>
        <taxon>Eukaryota</taxon>
        <taxon>Fungi</taxon>
        <taxon>Dikarya</taxon>
        <taxon>Basidiomycota</taxon>
        <taxon>Agaricomycotina</taxon>
        <taxon>Agaricomycetes</taxon>
        <taxon>Agaricomycetidae</taxon>
        <taxon>Agaricales</taxon>
        <taxon>Marasmiineae</taxon>
        <taxon>Mycenaceae</taxon>
        <taxon>Mycena</taxon>
    </lineage>
</organism>
<evidence type="ECO:0000256" key="3">
    <source>
        <dbReference type="ARBA" id="ARBA00022833"/>
    </source>
</evidence>
<keyword evidence="7" id="KW-1185">Reference proteome</keyword>
<evidence type="ECO:0000256" key="4">
    <source>
        <dbReference type="PROSITE-ProRule" id="PRU00134"/>
    </source>
</evidence>
<sequence>MYQSRAKAAANGSSADLISFLKLFPEVPDPKRALLIPLLFAHLDPSRIPKPKQLDSILSDVARHPELDGIAGGLTALYEVSELLDVRLIQHPLYAELWPRLYPWLIFAHTYHDYIPVEYSMGLAQLHRASAFIILTIRTHGSMKAVVEKATGLRYILAGYWAKIVRKIISTDVEVAYILSFLSDCEEEGAANFQEVLDGIAGDPRDLAYLLVQQIKVTVASTVNDATNMAVGSILRVLNMHGSQSPLGEGMLLNGGVTAAMRAIAFQDRERRGGADWAGEQVYIGMLFLLGNVESGEGMEWISQALSSGLFKLIATMIRARQERSYELWYTFSLLERFLKVIFPEYLVHYKITVQMKTAISEAIPITSSPMFKTSFIYPFWVEFSDLVQERFRALDLFLNIDSRLLDACENMQCCKTGGKDALKRCAACGLALYCSRECQKADWVAAHRCSCQRLGSSGISSARGRGYLGAILQYNFQSCSIRRAVLTQQAQFMYRNPETEFVTVLDFTRNARGTHWIDMSGGWSEVKPISNYDALLGLKQIACRTRNGPVSVYLAALDFNKVVERMFPMWSTPQLHSKVAGIVQALPRGLKSAALDAALAQPLQALAANAAELMQEIYY</sequence>
<reference evidence="6" key="1">
    <citation type="submission" date="2023-03" db="EMBL/GenBank/DDBJ databases">
        <title>Massive genome expansion in bonnet fungi (Mycena s.s.) driven by repeated elements and novel gene families across ecological guilds.</title>
        <authorList>
            <consortium name="Lawrence Berkeley National Laboratory"/>
            <person name="Harder C.B."/>
            <person name="Miyauchi S."/>
            <person name="Viragh M."/>
            <person name="Kuo A."/>
            <person name="Thoen E."/>
            <person name="Andreopoulos B."/>
            <person name="Lu D."/>
            <person name="Skrede I."/>
            <person name="Drula E."/>
            <person name="Henrissat B."/>
            <person name="Morin E."/>
            <person name="Kohler A."/>
            <person name="Barry K."/>
            <person name="LaButti K."/>
            <person name="Morin E."/>
            <person name="Salamov A."/>
            <person name="Lipzen A."/>
            <person name="Mereny Z."/>
            <person name="Hegedus B."/>
            <person name="Baldrian P."/>
            <person name="Stursova M."/>
            <person name="Weitz H."/>
            <person name="Taylor A."/>
            <person name="Grigoriev I.V."/>
            <person name="Nagy L.G."/>
            <person name="Martin F."/>
            <person name="Kauserud H."/>
        </authorList>
    </citation>
    <scope>NUCLEOTIDE SEQUENCE</scope>
    <source>
        <strain evidence="6">CBHHK182m</strain>
    </source>
</reference>
<comment type="caution">
    <text evidence="6">The sequence shown here is derived from an EMBL/GenBank/DDBJ whole genome shotgun (WGS) entry which is preliminary data.</text>
</comment>
<dbReference type="EMBL" id="JARKIB010000031">
    <property type="protein sequence ID" value="KAJ7763008.1"/>
    <property type="molecule type" value="Genomic_DNA"/>
</dbReference>